<name>A0ABY1GDD0_9GAMM</name>
<organism evidence="9 10">
    <name type="scientific">Pseudoalteromonas lipolytica</name>
    <dbReference type="NCBI Taxonomy" id="570156"/>
    <lineage>
        <taxon>Bacteria</taxon>
        <taxon>Pseudomonadati</taxon>
        <taxon>Pseudomonadota</taxon>
        <taxon>Gammaproteobacteria</taxon>
        <taxon>Alteromonadales</taxon>
        <taxon>Pseudoalteromonadaceae</taxon>
        <taxon>Pseudoalteromonas</taxon>
    </lineage>
</organism>
<dbReference type="HAMAP" id="MF_00473">
    <property type="entry name" value="G6P_isomerase"/>
    <property type="match status" value="1"/>
</dbReference>
<dbReference type="Proteomes" id="UP000183805">
    <property type="component" value="Unassembled WGS sequence"/>
</dbReference>
<dbReference type="PANTHER" id="PTHR11469">
    <property type="entry name" value="GLUCOSE-6-PHOSPHATE ISOMERASE"/>
    <property type="match status" value="1"/>
</dbReference>
<dbReference type="PROSITE" id="PS00765">
    <property type="entry name" value="P_GLUCOSE_ISOMERASE_1"/>
    <property type="match status" value="1"/>
</dbReference>
<comment type="caution">
    <text evidence="9">The sequence shown here is derived from an EMBL/GenBank/DDBJ whole genome shotgun (WGS) entry which is preliminary data.</text>
</comment>
<dbReference type="PROSITE" id="PS51463">
    <property type="entry name" value="P_GLUCOSE_ISOMERASE_3"/>
    <property type="match status" value="1"/>
</dbReference>
<comment type="function">
    <text evidence="7">Catalyzes the reversible isomerization of glucose-6-phosphate to fructose-6-phosphate.</text>
</comment>
<sequence>MFMSSRSQLASWQALSESAKKMKQIHLKNLFAEDSARFEQFSTQIPGVLFDYSKQHIDKTVFEQLISLAKECNVSAWREKMFSGEKINITEDRAVLHTALRNRANTAIVVDGENVTDAVNAELAKMKTFVNKVRSGEWRGYTGKAVKDVVAIGVGGSNLGPQMATEALAAYADDTLNVHYVSNVDGVQIASVLKELDAETTLFVISSKTFTTSETMTNAKTAVEWFLQAADAQTHIAKHFVAVSTNLEKTAAFGIADENVFTMWDWVGGRFSLWSAIGLPIALYLGFDAFEAILEGAFEVDEHFKNADFETNIPLLMALLSVWNTSFLGHTSHAILPYDQALHMLPAYLQQGEMESNGKHVNFAGDTVPYTTVPIIWGMTGINGQHAFYQCLHQGNVIVPADFIASIEPQVNVGKHHDILLSNFFAQTEAMMAGVDAEQVTTDLTAKGKSEAEIAELLNHKIHQGNRPTTSMLLDKVDAKTVGRLIALYEHKIFCQGIILEICSFDQWGVELGKGLASKIEAELCDDSVSHPHDSSTNGLIAYYKTHRKQ</sequence>
<dbReference type="NCBIfam" id="NF001211">
    <property type="entry name" value="PRK00179.1"/>
    <property type="match status" value="1"/>
</dbReference>
<feature type="active site" evidence="7">
    <location>
        <position position="514"/>
    </location>
</feature>
<dbReference type="Gene3D" id="3.40.50.10490">
    <property type="entry name" value="Glucose-6-phosphate isomerase like protein, domain 1"/>
    <property type="match status" value="2"/>
</dbReference>
<keyword evidence="5 7" id="KW-0413">Isomerase</keyword>
<evidence type="ECO:0000313" key="9">
    <source>
        <dbReference type="EMBL" id="SFT44621.1"/>
    </source>
</evidence>
<comment type="similarity">
    <text evidence="2 7 8">Belongs to the GPI family.</text>
</comment>
<dbReference type="GO" id="GO:0016853">
    <property type="term" value="F:isomerase activity"/>
    <property type="evidence" value="ECO:0007669"/>
    <property type="project" value="UniProtKB-KW"/>
</dbReference>
<comment type="pathway">
    <text evidence="7">Carbohydrate biosynthesis; gluconeogenesis.</text>
</comment>
<dbReference type="PRINTS" id="PR00662">
    <property type="entry name" value="G6PISOMERASE"/>
</dbReference>
<dbReference type="InterPro" id="IPR023096">
    <property type="entry name" value="G6P_Isomerase_C"/>
</dbReference>
<dbReference type="CDD" id="cd05016">
    <property type="entry name" value="SIS_PGI_2"/>
    <property type="match status" value="1"/>
</dbReference>
<dbReference type="SUPFAM" id="SSF53697">
    <property type="entry name" value="SIS domain"/>
    <property type="match status" value="1"/>
</dbReference>
<protein>
    <recommendedName>
        <fullName evidence="7">Glucose-6-phosphate isomerase</fullName>
        <shortName evidence="7">GPI</shortName>
        <ecNumber evidence="7">5.3.1.9</ecNumber>
    </recommendedName>
    <alternativeName>
        <fullName evidence="7">Phosphoglucose isomerase</fullName>
        <shortName evidence="7">PGI</shortName>
    </alternativeName>
    <alternativeName>
        <fullName evidence="7">Phosphohexose isomerase</fullName>
        <shortName evidence="7">PHI</shortName>
    </alternativeName>
</protein>
<evidence type="ECO:0000256" key="1">
    <source>
        <dbReference type="ARBA" id="ARBA00004926"/>
    </source>
</evidence>
<evidence type="ECO:0000256" key="5">
    <source>
        <dbReference type="ARBA" id="ARBA00023235"/>
    </source>
</evidence>
<dbReference type="InterPro" id="IPR035476">
    <property type="entry name" value="SIS_PGI_1"/>
</dbReference>
<dbReference type="PROSITE" id="PS00174">
    <property type="entry name" value="P_GLUCOSE_ISOMERASE_2"/>
    <property type="match status" value="1"/>
</dbReference>
<dbReference type="PANTHER" id="PTHR11469:SF1">
    <property type="entry name" value="GLUCOSE-6-PHOSPHATE ISOMERASE"/>
    <property type="match status" value="1"/>
</dbReference>
<keyword evidence="7" id="KW-0963">Cytoplasm</keyword>
<dbReference type="InterPro" id="IPR046348">
    <property type="entry name" value="SIS_dom_sf"/>
</dbReference>
<keyword evidence="10" id="KW-1185">Reference proteome</keyword>
<dbReference type="Gene3D" id="1.10.1390.10">
    <property type="match status" value="1"/>
</dbReference>
<comment type="pathway">
    <text evidence="1 7 8">Carbohydrate degradation; glycolysis; D-glyceraldehyde 3-phosphate and glycerone phosphate from D-glucose: step 2/4.</text>
</comment>
<evidence type="ECO:0000256" key="3">
    <source>
        <dbReference type="ARBA" id="ARBA00022432"/>
    </source>
</evidence>
<reference evidence="9 10" key="1">
    <citation type="submission" date="2016-10" db="EMBL/GenBank/DDBJ databases">
        <authorList>
            <person name="Varghese N."/>
            <person name="Submissions S."/>
        </authorList>
    </citation>
    <scope>NUCLEOTIDE SEQUENCE [LARGE SCALE GENOMIC DNA]</scope>
    <source>
        <strain evidence="9 10">CGMCC 1.8499</strain>
    </source>
</reference>
<dbReference type="Pfam" id="PF00342">
    <property type="entry name" value="PGI"/>
    <property type="match status" value="1"/>
</dbReference>
<gene>
    <name evidence="7" type="primary">pgi</name>
    <name evidence="9" type="ORF">SAMN04487854_10334</name>
</gene>
<evidence type="ECO:0000313" key="10">
    <source>
        <dbReference type="Proteomes" id="UP000183805"/>
    </source>
</evidence>
<evidence type="ECO:0000256" key="6">
    <source>
        <dbReference type="ARBA" id="ARBA00029321"/>
    </source>
</evidence>
<dbReference type="EC" id="5.3.1.9" evidence="7"/>
<evidence type="ECO:0000256" key="7">
    <source>
        <dbReference type="HAMAP-Rule" id="MF_00473"/>
    </source>
</evidence>
<feature type="active site" description="Proton donor" evidence="7">
    <location>
        <position position="355"/>
    </location>
</feature>
<dbReference type="InterPro" id="IPR018189">
    <property type="entry name" value="Phosphoglucose_isomerase_CS"/>
</dbReference>
<comment type="catalytic activity">
    <reaction evidence="6 7 8">
        <text>alpha-D-glucose 6-phosphate = beta-D-fructose 6-phosphate</text>
        <dbReference type="Rhea" id="RHEA:11816"/>
        <dbReference type="ChEBI" id="CHEBI:57634"/>
        <dbReference type="ChEBI" id="CHEBI:58225"/>
        <dbReference type="EC" id="5.3.1.9"/>
    </reaction>
</comment>
<dbReference type="EMBL" id="FPAZ01000003">
    <property type="protein sequence ID" value="SFT44621.1"/>
    <property type="molecule type" value="Genomic_DNA"/>
</dbReference>
<dbReference type="CDD" id="cd05015">
    <property type="entry name" value="SIS_PGI_1"/>
    <property type="match status" value="1"/>
</dbReference>
<evidence type="ECO:0000256" key="8">
    <source>
        <dbReference type="RuleBase" id="RU000612"/>
    </source>
</evidence>
<feature type="active site" evidence="7">
    <location>
        <position position="386"/>
    </location>
</feature>
<evidence type="ECO:0000256" key="2">
    <source>
        <dbReference type="ARBA" id="ARBA00006604"/>
    </source>
</evidence>
<evidence type="ECO:0000256" key="4">
    <source>
        <dbReference type="ARBA" id="ARBA00023152"/>
    </source>
</evidence>
<accession>A0ABY1GDD0</accession>
<keyword evidence="3 7" id="KW-0312">Gluconeogenesis</keyword>
<comment type="subcellular location">
    <subcellularLocation>
        <location evidence="7">Cytoplasm</location>
    </subcellularLocation>
</comment>
<dbReference type="InterPro" id="IPR035482">
    <property type="entry name" value="SIS_PGI_2"/>
</dbReference>
<dbReference type="InterPro" id="IPR001672">
    <property type="entry name" value="G6P_Isomerase"/>
</dbReference>
<proteinExistence type="inferred from homology"/>
<keyword evidence="4 7" id="KW-0324">Glycolysis</keyword>